<comment type="caution">
    <text evidence="1">The sequence shown here is derived from an EMBL/GenBank/DDBJ whole genome shotgun (WGS) entry which is preliminary data.</text>
</comment>
<name>A0A6V8LNU4_9BACT</name>
<dbReference type="Pfam" id="PF02635">
    <property type="entry name" value="DsrE"/>
    <property type="match status" value="1"/>
</dbReference>
<evidence type="ECO:0000313" key="1">
    <source>
        <dbReference type="EMBL" id="GFK93364.1"/>
    </source>
</evidence>
<dbReference type="EMBL" id="BLTE01000004">
    <property type="protein sequence ID" value="GFK93364.1"/>
    <property type="molecule type" value="Genomic_DNA"/>
</dbReference>
<dbReference type="Gene3D" id="3.40.1260.10">
    <property type="entry name" value="DsrEFH-like"/>
    <property type="match status" value="1"/>
</dbReference>
<proteinExistence type="predicted"/>
<accession>A0A6V8LNU4</accession>
<dbReference type="InterPro" id="IPR003787">
    <property type="entry name" value="Sulphur_relay_DsrE/F-like"/>
</dbReference>
<dbReference type="SUPFAM" id="SSF75169">
    <property type="entry name" value="DsrEFH-like"/>
    <property type="match status" value="1"/>
</dbReference>
<reference evidence="1 2" key="1">
    <citation type="submission" date="2020-04" db="EMBL/GenBank/DDBJ databases">
        <authorList>
            <consortium name="Desulfovibrio sp. FSS-1 genome sequencing consortium"/>
            <person name="Shimoshige H."/>
            <person name="Kobayashi H."/>
            <person name="Maekawa T."/>
        </authorList>
    </citation>
    <scope>NUCLEOTIDE SEQUENCE [LARGE SCALE GENOMIC DNA]</scope>
    <source>
        <strain evidence="1 2">SIID29052-01</strain>
    </source>
</reference>
<keyword evidence="2" id="KW-1185">Reference proteome</keyword>
<organism evidence="1 2">
    <name type="scientific">Fundidesulfovibrio magnetotacticus</name>
    <dbReference type="NCBI Taxonomy" id="2730080"/>
    <lineage>
        <taxon>Bacteria</taxon>
        <taxon>Pseudomonadati</taxon>
        <taxon>Thermodesulfobacteriota</taxon>
        <taxon>Desulfovibrionia</taxon>
        <taxon>Desulfovibrionales</taxon>
        <taxon>Desulfovibrionaceae</taxon>
        <taxon>Fundidesulfovibrio</taxon>
    </lineage>
</organism>
<reference evidence="1 2" key="2">
    <citation type="submission" date="2020-05" db="EMBL/GenBank/DDBJ databases">
        <title>Draft genome sequence of Desulfovibrio sp. strainFSS-1.</title>
        <authorList>
            <person name="Shimoshige H."/>
            <person name="Kobayashi H."/>
            <person name="Maekawa T."/>
        </authorList>
    </citation>
    <scope>NUCLEOTIDE SEQUENCE [LARGE SCALE GENOMIC DNA]</scope>
    <source>
        <strain evidence="1 2">SIID29052-01</strain>
    </source>
</reference>
<dbReference type="RefSeq" id="WP_173082319.1">
    <property type="nucleotide sequence ID" value="NZ_BLTE01000004.1"/>
</dbReference>
<dbReference type="InterPro" id="IPR027396">
    <property type="entry name" value="DsrEFH-like"/>
</dbReference>
<dbReference type="AlphaFoldDB" id="A0A6V8LNU4"/>
<sequence>MADTFCVTITHCRTDGDKATLGFVVANAALGSEKDTMVFLSTDGVYCAVKGEAEKIDEGAPFAPLKELIGKFVKAGGKIFVCTPCLKKRGLSEADLIEGATPAGGAVLVEWLAAGSPCVAY</sequence>
<protein>
    <recommendedName>
        <fullName evidence="3">Peroxiredoxin</fullName>
    </recommendedName>
</protein>
<evidence type="ECO:0000313" key="2">
    <source>
        <dbReference type="Proteomes" id="UP000494245"/>
    </source>
</evidence>
<dbReference type="Proteomes" id="UP000494245">
    <property type="component" value="Unassembled WGS sequence"/>
</dbReference>
<gene>
    <name evidence="1" type="ORF">NNJEOMEG_01196</name>
</gene>
<evidence type="ECO:0008006" key="3">
    <source>
        <dbReference type="Google" id="ProtNLM"/>
    </source>
</evidence>